<dbReference type="Proteomes" id="UP001303587">
    <property type="component" value="Chromosome"/>
</dbReference>
<keyword evidence="2" id="KW-0812">Transmembrane</keyword>
<dbReference type="SUPFAM" id="SSF103473">
    <property type="entry name" value="MFS general substrate transporter"/>
    <property type="match status" value="1"/>
</dbReference>
<feature type="compositionally biased region" description="Basic and acidic residues" evidence="1">
    <location>
        <begin position="257"/>
        <end position="270"/>
    </location>
</feature>
<feature type="transmembrane region" description="Helical" evidence="2">
    <location>
        <begin position="111"/>
        <end position="136"/>
    </location>
</feature>
<evidence type="ECO:0000256" key="2">
    <source>
        <dbReference type="SAM" id="Phobius"/>
    </source>
</evidence>
<protein>
    <submittedName>
        <fullName evidence="3">Uncharacterized protein</fullName>
    </submittedName>
</protein>
<dbReference type="AlphaFoldDB" id="A0AA96ZW19"/>
<keyword evidence="2" id="KW-0472">Membrane</keyword>
<accession>A0AA96ZW19</accession>
<feature type="transmembrane region" description="Helical" evidence="2">
    <location>
        <begin position="64"/>
        <end position="90"/>
    </location>
</feature>
<dbReference type="RefSeq" id="WP_338101818.1">
    <property type="nucleotide sequence ID" value="NZ_CP131060.1"/>
</dbReference>
<dbReference type="GeneID" id="89230108"/>
<feature type="compositionally biased region" description="Basic and acidic residues" evidence="1">
    <location>
        <begin position="201"/>
        <end position="250"/>
    </location>
</feature>
<feature type="region of interest" description="Disordered" evidence="1">
    <location>
        <begin position="201"/>
        <end position="270"/>
    </location>
</feature>
<feature type="transmembrane region" description="Helical" evidence="2">
    <location>
        <begin position="32"/>
        <end position="52"/>
    </location>
</feature>
<sequence length="270" mass="30732">MNFLDKLGQNESKKTKVIREANRKTLGWRATILELILALILAAVVAGILLYINVEIEPTSLISILLTFLQVTAALLAIIIASLTIIVSLFPEHEEKKYRQKEKYYIETVMAHYRNALGCLITIISLIFSIIVTSSIHQTRDITAIILSIAVFLFLYSLLLALRSIKATIVYGFIQEDPVLTEEIKEKIAPITENSDIIDMKEEIPEEKKEGKGKEEAKTLLESEEKNNAVKRENSVENSENKVKKTEERKKMAKQTVEMERKNKTIENKK</sequence>
<dbReference type="InterPro" id="IPR036259">
    <property type="entry name" value="MFS_trans_sf"/>
</dbReference>
<name>A0AA96ZW19_9EURY</name>
<keyword evidence="2" id="KW-1133">Transmembrane helix</keyword>
<feature type="transmembrane region" description="Helical" evidence="2">
    <location>
        <begin position="142"/>
        <end position="162"/>
    </location>
</feature>
<keyword evidence="4" id="KW-1185">Reference proteome</keyword>
<evidence type="ECO:0000256" key="1">
    <source>
        <dbReference type="SAM" id="MobiDB-lite"/>
    </source>
</evidence>
<dbReference type="EMBL" id="CP131060">
    <property type="protein sequence ID" value="WNY25447.1"/>
    <property type="molecule type" value="Genomic_DNA"/>
</dbReference>
<evidence type="ECO:0000313" key="4">
    <source>
        <dbReference type="Proteomes" id="UP001303587"/>
    </source>
</evidence>
<organism evidence="3 4">
    <name type="scientific">Methanolapillus millepedarum</name>
    <dbReference type="NCBI Taxonomy" id="3028296"/>
    <lineage>
        <taxon>Archaea</taxon>
        <taxon>Methanobacteriati</taxon>
        <taxon>Methanobacteriota</taxon>
        <taxon>Stenosarchaea group</taxon>
        <taxon>Methanomicrobia</taxon>
        <taxon>Methanosarcinales</taxon>
        <taxon>Methanosarcinaceae</taxon>
        <taxon>Methanolapillus</taxon>
    </lineage>
</organism>
<proteinExistence type="predicted"/>
<evidence type="ECO:0000313" key="3">
    <source>
        <dbReference type="EMBL" id="WNY25447.1"/>
    </source>
</evidence>
<reference evidence="3 4" key="1">
    <citation type="submission" date="2023-07" db="EMBL/GenBank/DDBJ databases">
        <title>Closed genoem sequence of Methanosarcinaceae archaeon Ac7.</title>
        <authorList>
            <person name="Poehlein A."/>
            <person name="Protasov E."/>
            <person name="Platt K."/>
            <person name="Reeh H."/>
            <person name="Daniel R."/>
            <person name="Brune A."/>
        </authorList>
    </citation>
    <scope>NUCLEOTIDE SEQUENCE [LARGE SCALE GENOMIC DNA]</scope>
    <source>
        <strain evidence="3 4">Ac7</strain>
    </source>
</reference>
<gene>
    <name evidence="3" type="ORF">MsAc7_09990</name>
</gene>